<gene>
    <name evidence="2" type="ORF">Prudu_002420</name>
</gene>
<sequence>FIKWWKHRALIQVLRFNNGGEFLNQGFNKFLQDHNIIHQHSCPYTLQQNGVTERKNIHLLEVLRASLFDTNMSWSFWGEVVLSAAYLINRIPLQIGSPSRKVCFHWLCSSSERLSMLSPSESKDKFVPKSYWSPPFIPSWVEP</sequence>
<accession>A0A4Y1QQS3</accession>
<feature type="non-terminal residue" evidence="2">
    <location>
        <position position="1"/>
    </location>
</feature>
<dbReference type="SUPFAM" id="SSF53098">
    <property type="entry name" value="Ribonuclease H-like"/>
    <property type="match status" value="1"/>
</dbReference>
<dbReference type="GO" id="GO:0003676">
    <property type="term" value="F:nucleic acid binding"/>
    <property type="evidence" value="ECO:0007669"/>
    <property type="project" value="InterPro"/>
</dbReference>
<proteinExistence type="predicted"/>
<organism evidence="2">
    <name type="scientific">Prunus dulcis</name>
    <name type="common">Almond</name>
    <name type="synonym">Amygdalus dulcis</name>
    <dbReference type="NCBI Taxonomy" id="3755"/>
    <lineage>
        <taxon>Eukaryota</taxon>
        <taxon>Viridiplantae</taxon>
        <taxon>Streptophyta</taxon>
        <taxon>Embryophyta</taxon>
        <taxon>Tracheophyta</taxon>
        <taxon>Spermatophyta</taxon>
        <taxon>Magnoliopsida</taxon>
        <taxon>eudicotyledons</taxon>
        <taxon>Gunneridae</taxon>
        <taxon>Pentapetalae</taxon>
        <taxon>rosids</taxon>
        <taxon>fabids</taxon>
        <taxon>Rosales</taxon>
        <taxon>Rosaceae</taxon>
        <taxon>Amygdaloideae</taxon>
        <taxon>Amygdaleae</taxon>
        <taxon>Prunus</taxon>
    </lineage>
</organism>
<dbReference type="InterPro" id="IPR039537">
    <property type="entry name" value="Retrotran_Ty1/copia-like"/>
</dbReference>
<feature type="domain" description="Integrase catalytic" evidence="1">
    <location>
        <begin position="1"/>
        <end position="127"/>
    </location>
</feature>
<dbReference type="EMBL" id="AP019297">
    <property type="protein sequence ID" value="BBG94196.1"/>
    <property type="molecule type" value="Genomic_DNA"/>
</dbReference>
<dbReference type="Gene3D" id="3.30.420.10">
    <property type="entry name" value="Ribonuclease H-like superfamily/Ribonuclease H"/>
    <property type="match status" value="1"/>
</dbReference>
<evidence type="ECO:0000259" key="1">
    <source>
        <dbReference type="PROSITE" id="PS50994"/>
    </source>
</evidence>
<dbReference type="InterPro" id="IPR012337">
    <property type="entry name" value="RNaseH-like_sf"/>
</dbReference>
<dbReference type="AlphaFoldDB" id="A0A4Y1QQS3"/>
<protein>
    <recommendedName>
        <fullName evidence="1">Integrase catalytic domain-containing protein</fullName>
    </recommendedName>
</protein>
<dbReference type="InterPro" id="IPR036397">
    <property type="entry name" value="RNaseH_sf"/>
</dbReference>
<dbReference type="PANTHER" id="PTHR42648">
    <property type="entry name" value="TRANSPOSASE, PUTATIVE-RELATED"/>
    <property type="match status" value="1"/>
</dbReference>
<evidence type="ECO:0000313" key="2">
    <source>
        <dbReference type="EMBL" id="BBG94196.1"/>
    </source>
</evidence>
<reference evidence="2" key="1">
    <citation type="journal article" date="2019" name="Science">
        <title>Mutation of a bHLH transcription factor allowed almond domestication.</title>
        <authorList>
            <person name="Sanchez-Perez R."/>
            <person name="Pavan S."/>
            <person name="Mazzeo R."/>
            <person name="Moldovan C."/>
            <person name="Aiese Cigliano R."/>
            <person name="Del Cueto J."/>
            <person name="Ricciardi F."/>
            <person name="Lotti C."/>
            <person name="Ricciardi L."/>
            <person name="Dicenta F."/>
            <person name="Lopez-Marques R.L."/>
            <person name="Lindberg Moller B."/>
        </authorList>
    </citation>
    <scope>NUCLEOTIDE SEQUENCE</scope>
</reference>
<dbReference type="PANTHER" id="PTHR42648:SF28">
    <property type="entry name" value="TRANSPOSON-ENCODED PROTEIN WITH RIBONUCLEASE H-LIKE AND RETROVIRUS ZINC FINGER-LIKE DOMAINS"/>
    <property type="match status" value="1"/>
</dbReference>
<dbReference type="GO" id="GO:0015074">
    <property type="term" value="P:DNA integration"/>
    <property type="evidence" value="ECO:0007669"/>
    <property type="project" value="InterPro"/>
</dbReference>
<dbReference type="PROSITE" id="PS50994">
    <property type="entry name" value="INTEGRASE"/>
    <property type="match status" value="1"/>
</dbReference>
<name>A0A4Y1QQS3_PRUDU</name>
<dbReference type="InterPro" id="IPR001584">
    <property type="entry name" value="Integrase_cat-core"/>
</dbReference>